<sequence>MSDDLSLFDRRMRWPAVVSAVAGFGLGFIAVFTQRTGTGVDVPWVYALPFGALAAVFLFGVMYRNLSKQYG</sequence>
<name>A0AAW4PSX8_9EURY</name>
<keyword evidence="1" id="KW-0812">Transmembrane</keyword>
<dbReference type="RefSeq" id="WP_220618750.1">
    <property type="nucleotide sequence ID" value="NZ_RKLR01000004.1"/>
</dbReference>
<organism evidence="2 3">
    <name type="scientific">Haloarcula rubra</name>
    <dbReference type="NCBI Taxonomy" id="2487747"/>
    <lineage>
        <taxon>Archaea</taxon>
        <taxon>Methanobacteriati</taxon>
        <taxon>Methanobacteriota</taxon>
        <taxon>Stenosarchaea group</taxon>
        <taxon>Halobacteria</taxon>
        <taxon>Halobacteriales</taxon>
        <taxon>Haloarculaceae</taxon>
        <taxon>Haloarcula</taxon>
    </lineage>
</organism>
<evidence type="ECO:0000313" key="3">
    <source>
        <dbReference type="Proteomes" id="UP001430377"/>
    </source>
</evidence>
<evidence type="ECO:0000313" key="2">
    <source>
        <dbReference type="EMBL" id="MBX0323784.1"/>
    </source>
</evidence>
<proteinExistence type="predicted"/>
<dbReference type="Proteomes" id="UP001430377">
    <property type="component" value="Unassembled WGS sequence"/>
</dbReference>
<dbReference type="EMBL" id="RKLR01000004">
    <property type="protein sequence ID" value="MBX0323784.1"/>
    <property type="molecule type" value="Genomic_DNA"/>
</dbReference>
<feature type="transmembrane region" description="Helical" evidence="1">
    <location>
        <begin position="12"/>
        <end position="32"/>
    </location>
</feature>
<protein>
    <submittedName>
        <fullName evidence="2">Uncharacterized protein</fullName>
    </submittedName>
</protein>
<comment type="caution">
    <text evidence="2">The sequence shown here is derived from an EMBL/GenBank/DDBJ whole genome shotgun (WGS) entry which is preliminary data.</text>
</comment>
<evidence type="ECO:0000256" key="1">
    <source>
        <dbReference type="SAM" id="Phobius"/>
    </source>
</evidence>
<keyword evidence="1" id="KW-1133">Transmembrane helix</keyword>
<accession>A0AAW4PSX8</accession>
<gene>
    <name evidence="2" type="ORF">EGH21_12165</name>
</gene>
<keyword evidence="3" id="KW-1185">Reference proteome</keyword>
<reference evidence="2 3" key="1">
    <citation type="submission" date="2021-06" db="EMBL/GenBank/DDBJ databases">
        <title>Halomicroarcula sp. a new haloarchaeum isolated from saline soil.</title>
        <authorList>
            <person name="Duran-Viseras A."/>
            <person name="Sanchez-Porro C."/>
            <person name="Ventosa A."/>
        </authorList>
    </citation>
    <scope>NUCLEOTIDE SEQUENCE [LARGE SCALE GENOMIC DNA]</scope>
    <source>
        <strain evidence="2 3">F13</strain>
    </source>
</reference>
<feature type="transmembrane region" description="Helical" evidence="1">
    <location>
        <begin position="44"/>
        <end position="63"/>
    </location>
</feature>
<dbReference type="AlphaFoldDB" id="A0AAW4PSX8"/>
<keyword evidence="1" id="KW-0472">Membrane</keyword>